<dbReference type="Pfam" id="PF00058">
    <property type="entry name" value="Ldl_recept_b"/>
    <property type="match status" value="13"/>
</dbReference>
<dbReference type="GO" id="GO:0005886">
    <property type="term" value="C:plasma membrane"/>
    <property type="evidence" value="ECO:0007669"/>
    <property type="project" value="UniProtKB-SubCell"/>
</dbReference>
<dbReference type="PANTHER" id="PTHR22722:SF15">
    <property type="entry name" value="LOW-DENSITY LIPOPROTEIN RECEPTOR-RELATED"/>
    <property type="match status" value="1"/>
</dbReference>
<evidence type="ECO:0000256" key="11">
    <source>
        <dbReference type="ARBA" id="ARBA00023136"/>
    </source>
</evidence>
<dbReference type="InterPro" id="IPR000033">
    <property type="entry name" value="LDLR_classB_rpt"/>
</dbReference>
<dbReference type="Gene3D" id="4.10.1220.10">
    <property type="entry name" value="EGF-type module"/>
    <property type="match status" value="1"/>
</dbReference>
<feature type="repeat" description="LDL-receptor class B" evidence="17">
    <location>
        <begin position="142"/>
        <end position="185"/>
    </location>
</feature>
<feature type="disulfide bond" evidence="16">
    <location>
        <begin position="591"/>
        <end position="606"/>
    </location>
</feature>
<feature type="disulfide bond" evidence="16">
    <location>
        <begin position="321"/>
        <end position="333"/>
    </location>
</feature>
<sequence>MTCSLFQSLSSCSPYVPILLPQSMARTRVKPVKYTVVLELCSVFLSLGNVMEIKTVKMVVMKRTVHWYCDGDKDCSDGSDEAQCREEPFLIFNNRHDIRKMGLHHLEYTLIVDQLKNAVALDADVTVQTIFWADLAEHAIIRFMYWSDWGEPAKIEKAGMNGADRQLFVTREIYWPNDITLDFVKSRLYWVDSKLHTLSSIDLNGQDRQTVLRSEEFLAHPLGVALFEDHVFWIDGETEAIYRANKFTGANVTTLAANLDEPHDIIVYHELIQPSGDTMCGATAFVCPDGQCLPLRLKCDGYADCEDGSDEIPEECCNLTCSAEEFACASARCISMAFVCNGEDDCGDGSDENCTRVSCGPHEFQCNNSECISSHWVCDSNVDCSDQSDESPVLCGHPLPPVTCPPDEISCGSGECVHSRWYCDGDVDCQDGSDEVNCREEPYLIFTNRHDIRKMGLYHQEYTQVVDQLRNVVALDADISEQQIFWVDLDVGEPSSIEKAGMNGINRQLLVSSKIESPNGITLAGNTTCQASDFICHDGQCVPSKWQCDGVADCEDGSDEASDICYTSICHMNEISCGPGSLQCIPVTWKCDGEKDCNTGSDEENCGKEPYLIFTNRHDIRKLGLHHHEYSQVAVQLRNAVALDADIAEQRIYWADVGHQAIFSMSINEWKDQAGPSVVVGDLDTPVGIAVDWIYKHIYWTDRSTKAISVATLDGTRRTILFNTDLKEPASIEVDPLSGFVYWSDCGEPAKIEKSGMNGVGRQLLVTGGIQQPNGIALDLVKNRLYWIDSKLHMLSSIDLHGQDRRIVLQSKEFLAHSFAVSVFQDSVFWIDDENEAIHEANKFTGGNLVTLVSNLNGARDFIIYHKLVQPSGRNWCDIDTKNRSCEYMCVPAPQVSSFSKRSTCICPLGMMLEDGWYCKIGNVTCKPSEFMCPSGKCIPGRWLCDGNADCKYGSDESPGICYVKMCKLHEISCGPGSSQCIPVSWRCDGEQDCDNGGDEEDCDVNECLEDNGGCSHLCKDLIIGYECDCPAGFKLTAKNCEDIDECKNVGTCSQTCINLEGSYLCKCHIGYLMDPASGVCKAVGKYLVQTRVLGKEPYLIFTNRHDIRKLGLHHKEYRQLVAQLRNVVALDIDVSEQMIFWADLGEQAIFSMPMDEQTGNATISRIVNNVRTHVGIAVDWIYNNIYWTDMGARTISVTSFDGIRRKTLFDNNLREPASVAVDPLLGYMYWSDWGEPAVIEKAGMNGVGRKLLVTRDIEWPSAITLVKTICGVMEVKCNDGRCIPKRWQCDGVADCDDGSDESEGVCYLTACPIGEIKCGLEFSRCIPVSWKCNGIQDCDDGADEENCDIDECQNSGMCSQICVNLEGSYKCECHSGYHMDLTNSICKAIGEEPNLIFTNQHDIRKLGLHRYEYTQVAVQLRNAVALDIDIAEDRIFWTESSQHAILSMSMNEGEQSSMITKIEDVDVPAGIAVDWIYKHIYWTDWGSKTISVATFDGTKRKTLFDTELREPTSVAVDPITGFMYWSDCGDPAVIEKAGMNGADRQRLVTKEIQWPNGIALDFVSVLKMILFQDNVFWTDATSKTIYGANKFTGKDVKVLASNLHKPRDLTVYNELLQPSGKNWCNKSLKNGGCDFMCLPAPWFNSQSPKYTCVCPSGKELELNGKHCRIANVHLSTATLSTATLSTLSSSTIKYPSTEQHTVTARGRDSSVTLGKVNKSESGSVAGWIALAILLLTMAVVAGYLKWQDLKRKTQQNMYFENPAFECD</sequence>
<dbReference type="Gene3D" id="4.10.400.10">
    <property type="entry name" value="Low-density Lipoprotein Receptor"/>
    <property type="match status" value="10"/>
</dbReference>
<dbReference type="OrthoDB" id="8831087at2759"/>
<dbReference type="InterPro" id="IPR023415">
    <property type="entry name" value="LDLR_class-A_CS"/>
</dbReference>
<feature type="disulfide bond" evidence="16">
    <location>
        <begin position="1333"/>
        <end position="1348"/>
    </location>
</feature>
<dbReference type="GO" id="GO:0005576">
    <property type="term" value="C:extracellular region"/>
    <property type="evidence" value="ECO:0007669"/>
    <property type="project" value="UniProtKB-SubCell"/>
</dbReference>
<evidence type="ECO:0000256" key="15">
    <source>
        <dbReference type="PROSITE-ProRule" id="PRU00076"/>
    </source>
</evidence>
<feature type="disulfide bond" evidence="16">
    <location>
        <begin position="423"/>
        <end position="438"/>
    </location>
</feature>
<dbReference type="InterPro" id="IPR001881">
    <property type="entry name" value="EGF-like_Ca-bd_dom"/>
</dbReference>
<keyword evidence="12 15" id="KW-1015">Disulfide bond</keyword>
<dbReference type="FunFam" id="4.10.400.10:FF:000038">
    <property type="entry name" value="Very low density lipoprotein receptor"/>
    <property type="match status" value="2"/>
</dbReference>
<evidence type="ECO:0000256" key="18">
    <source>
        <dbReference type="SAM" id="Phobius"/>
    </source>
</evidence>
<dbReference type="InterPro" id="IPR000742">
    <property type="entry name" value="EGF"/>
</dbReference>
<feature type="repeat" description="LDL-receptor class B" evidence="17">
    <location>
        <begin position="696"/>
        <end position="738"/>
    </location>
</feature>
<keyword evidence="5 15" id="KW-0245">EGF-like domain</keyword>
<dbReference type="InterPro" id="IPR000152">
    <property type="entry name" value="EGF-type_Asp/Asn_hydroxyl_site"/>
</dbReference>
<keyword evidence="8" id="KW-0732">Signal</keyword>
<organism evidence="20 21">
    <name type="scientific">Chiloscyllium punctatum</name>
    <name type="common">Brownbanded bambooshark</name>
    <name type="synonym">Hemiscyllium punctatum</name>
    <dbReference type="NCBI Taxonomy" id="137246"/>
    <lineage>
        <taxon>Eukaryota</taxon>
        <taxon>Metazoa</taxon>
        <taxon>Chordata</taxon>
        <taxon>Craniata</taxon>
        <taxon>Vertebrata</taxon>
        <taxon>Chondrichthyes</taxon>
        <taxon>Elasmobranchii</taxon>
        <taxon>Galeomorphii</taxon>
        <taxon>Galeoidea</taxon>
        <taxon>Orectolobiformes</taxon>
        <taxon>Hemiscylliidae</taxon>
        <taxon>Chiloscyllium</taxon>
    </lineage>
</organism>
<keyword evidence="7 18" id="KW-0812">Transmembrane</keyword>
<feature type="disulfide bond" evidence="16">
    <location>
        <begin position="287"/>
        <end position="305"/>
    </location>
</feature>
<feature type="repeat" description="LDL-receptor class B" evidence="17">
    <location>
        <begin position="739"/>
        <end position="782"/>
    </location>
</feature>
<dbReference type="CDD" id="cd00054">
    <property type="entry name" value="EGF_CA"/>
    <property type="match status" value="3"/>
</dbReference>
<dbReference type="PROSITE" id="PS51120">
    <property type="entry name" value="LDLRB"/>
    <property type="match status" value="12"/>
</dbReference>
<dbReference type="STRING" id="137246.A0A401RZ33"/>
<proteinExistence type="predicted"/>
<evidence type="ECO:0000256" key="7">
    <source>
        <dbReference type="ARBA" id="ARBA00022692"/>
    </source>
</evidence>
<dbReference type="PROSITE" id="PS50026">
    <property type="entry name" value="EGF_3"/>
    <property type="match status" value="2"/>
</dbReference>
<dbReference type="GO" id="GO:0006897">
    <property type="term" value="P:endocytosis"/>
    <property type="evidence" value="ECO:0007669"/>
    <property type="project" value="UniProtKB-KW"/>
</dbReference>
<keyword evidence="11 18" id="KW-0472">Membrane</keyword>
<evidence type="ECO:0000256" key="2">
    <source>
        <dbReference type="ARBA" id="ARBA00004613"/>
    </source>
</evidence>
<evidence type="ECO:0000313" key="20">
    <source>
        <dbReference type="EMBL" id="GCC23412.1"/>
    </source>
</evidence>
<dbReference type="PRINTS" id="PR00261">
    <property type="entry name" value="LDLRECEPTOR"/>
</dbReference>
<evidence type="ECO:0000256" key="16">
    <source>
        <dbReference type="PROSITE-ProRule" id="PRU00124"/>
    </source>
</evidence>
<comment type="caution">
    <text evidence="20">The sequence shown here is derived from an EMBL/GenBank/DDBJ whole genome shotgun (WGS) entry which is preliminary data.</text>
</comment>
<dbReference type="InterPro" id="IPR049883">
    <property type="entry name" value="NOTCH1_EGF-like"/>
</dbReference>
<evidence type="ECO:0000256" key="12">
    <source>
        <dbReference type="ARBA" id="ARBA00023157"/>
    </source>
</evidence>
<dbReference type="Gene3D" id="2.120.10.30">
    <property type="entry name" value="TolB, C-terminal domain"/>
    <property type="match status" value="7"/>
</dbReference>
<dbReference type="Pfam" id="PF07645">
    <property type="entry name" value="EGF_CA"/>
    <property type="match status" value="2"/>
</dbReference>
<dbReference type="InterPro" id="IPR051221">
    <property type="entry name" value="LDLR-related"/>
</dbReference>
<keyword evidence="13" id="KW-0675">Receptor</keyword>
<feature type="disulfide bond" evidence="16">
    <location>
        <begin position="988"/>
        <end position="1003"/>
    </location>
</feature>
<feature type="domain" description="EGF-like" evidence="19">
    <location>
        <begin position="1349"/>
        <end position="1384"/>
    </location>
</feature>
<evidence type="ECO:0000256" key="3">
    <source>
        <dbReference type="ARBA" id="ARBA00022475"/>
    </source>
</evidence>
<feature type="domain" description="EGF-like" evidence="19">
    <location>
        <begin position="1004"/>
        <end position="1042"/>
    </location>
</feature>
<feature type="disulfide bond" evidence="16">
    <location>
        <begin position="359"/>
        <end position="371"/>
    </location>
</feature>
<evidence type="ECO:0000256" key="6">
    <source>
        <dbReference type="ARBA" id="ARBA00022583"/>
    </source>
</evidence>
<feature type="repeat" description="LDL-receptor class B" evidence="17">
    <location>
        <begin position="186"/>
        <end position="230"/>
    </location>
</feature>
<feature type="repeat" description="LDL-receptor class B" evidence="17">
    <location>
        <begin position="1479"/>
        <end position="1521"/>
    </location>
</feature>
<dbReference type="SMART" id="SM00192">
    <property type="entry name" value="LDLa"/>
    <property type="match status" value="11"/>
</dbReference>
<comment type="subcellular location">
    <subcellularLocation>
        <location evidence="1">Cell membrane</location>
        <topology evidence="1">Single-pass type I membrane protein</topology>
    </subcellularLocation>
    <subcellularLocation>
        <location evidence="2">Secreted</location>
    </subcellularLocation>
</comment>
<evidence type="ECO:0000256" key="4">
    <source>
        <dbReference type="ARBA" id="ARBA00022525"/>
    </source>
</evidence>
<dbReference type="SMART" id="SM00135">
    <property type="entry name" value="LY"/>
    <property type="match status" value="16"/>
</dbReference>
<feature type="transmembrane region" description="Helical" evidence="18">
    <location>
        <begin position="1725"/>
        <end position="1745"/>
    </location>
</feature>
<dbReference type="SMART" id="SM00179">
    <property type="entry name" value="EGF_CA"/>
    <property type="match status" value="3"/>
</dbReference>
<feature type="disulfide bond" evidence="16">
    <location>
        <begin position="404"/>
        <end position="416"/>
    </location>
</feature>
<dbReference type="FunFam" id="4.10.400.10:FF:000030">
    <property type="entry name" value="Sortilin related receptor 1"/>
    <property type="match status" value="1"/>
</dbReference>
<feature type="repeat" description="LDL-receptor class B" evidence="17">
    <location>
        <begin position="482"/>
        <end position="527"/>
    </location>
</feature>
<feature type="disulfide bond" evidence="16">
    <location>
        <begin position="933"/>
        <end position="951"/>
    </location>
</feature>
<dbReference type="Gene3D" id="2.10.25.10">
    <property type="entry name" value="Laminin"/>
    <property type="match status" value="5"/>
</dbReference>
<feature type="disulfide bond" evidence="16">
    <location>
        <begin position="1278"/>
        <end position="1296"/>
    </location>
</feature>
<feature type="disulfide bond" evidence="15">
    <location>
        <begin position="1353"/>
        <end position="1363"/>
    </location>
</feature>
<protein>
    <recommendedName>
        <fullName evidence="19">EGF-like domain-containing protein</fullName>
    </recommendedName>
</protein>
<name>A0A401RZ33_CHIPU</name>
<dbReference type="GO" id="GO:0005509">
    <property type="term" value="F:calcium ion binding"/>
    <property type="evidence" value="ECO:0007669"/>
    <property type="project" value="InterPro"/>
</dbReference>
<dbReference type="PROSITE" id="PS01209">
    <property type="entry name" value="LDLRA_1"/>
    <property type="match status" value="8"/>
</dbReference>
<evidence type="ECO:0000256" key="14">
    <source>
        <dbReference type="ARBA" id="ARBA00023180"/>
    </source>
</evidence>
<evidence type="ECO:0000256" key="8">
    <source>
        <dbReference type="ARBA" id="ARBA00022729"/>
    </source>
</evidence>
<keyword evidence="10 18" id="KW-1133">Transmembrane helix</keyword>
<reference evidence="20 21" key="1">
    <citation type="journal article" date="2018" name="Nat. Ecol. Evol.">
        <title>Shark genomes provide insights into elasmobranch evolution and the origin of vertebrates.</title>
        <authorList>
            <person name="Hara Y"/>
            <person name="Yamaguchi K"/>
            <person name="Onimaru K"/>
            <person name="Kadota M"/>
            <person name="Koyanagi M"/>
            <person name="Keeley SD"/>
            <person name="Tatsumi K"/>
            <person name="Tanaka K"/>
            <person name="Motone F"/>
            <person name="Kageyama Y"/>
            <person name="Nozu R"/>
            <person name="Adachi N"/>
            <person name="Nishimura O"/>
            <person name="Nakagawa R"/>
            <person name="Tanegashima C"/>
            <person name="Kiyatake I"/>
            <person name="Matsumoto R"/>
            <person name="Murakumo K"/>
            <person name="Nishida K"/>
            <person name="Terakita A"/>
            <person name="Kuratani S"/>
            <person name="Sato K"/>
            <person name="Hyodo S Kuraku.S."/>
        </authorList>
    </citation>
    <scope>NUCLEOTIDE SEQUENCE [LARGE SCALE GENOMIC DNA]</scope>
</reference>
<dbReference type="CDD" id="cd00112">
    <property type="entry name" value="LDLa"/>
    <property type="match status" value="11"/>
</dbReference>
<feature type="disulfide bond" evidence="16">
    <location>
        <begin position="536"/>
        <end position="554"/>
    </location>
</feature>
<evidence type="ECO:0000256" key="17">
    <source>
        <dbReference type="PROSITE-ProRule" id="PRU00461"/>
    </source>
</evidence>
<evidence type="ECO:0000256" key="1">
    <source>
        <dbReference type="ARBA" id="ARBA00004251"/>
    </source>
</evidence>
<dbReference type="Proteomes" id="UP000287033">
    <property type="component" value="Unassembled WGS sequence"/>
</dbReference>
<dbReference type="GO" id="GO:0043235">
    <property type="term" value="C:receptor complex"/>
    <property type="evidence" value="ECO:0007669"/>
    <property type="project" value="TreeGrafter"/>
</dbReference>
<dbReference type="InterPro" id="IPR018097">
    <property type="entry name" value="EGF_Ca-bd_CS"/>
</dbReference>
<dbReference type="FunFam" id="2.10.25.10:FF:000009">
    <property type="entry name" value="Low-density lipoprotein receptor isoform 1"/>
    <property type="match status" value="2"/>
</dbReference>
<dbReference type="PROSITE" id="PS50068">
    <property type="entry name" value="LDLRA_2"/>
    <property type="match status" value="10"/>
</dbReference>
<dbReference type="Pfam" id="PF00057">
    <property type="entry name" value="Ldl_recept_a"/>
    <property type="match status" value="10"/>
</dbReference>
<keyword evidence="14" id="KW-0325">Glycoprotein</keyword>
<keyword evidence="21" id="KW-1185">Reference proteome</keyword>
<evidence type="ECO:0000256" key="13">
    <source>
        <dbReference type="ARBA" id="ARBA00023170"/>
    </source>
</evidence>
<feature type="repeat" description="LDL-receptor class B" evidence="17">
    <location>
        <begin position="783"/>
        <end position="825"/>
    </location>
</feature>
<feature type="repeat" description="LDL-receptor class B" evidence="17">
    <location>
        <begin position="1184"/>
        <end position="1226"/>
    </location>
</feature>
<dbReference type="PROSITE" id="PS01187">
    <property type="entry name" value="EGF_CA"/>
    <property type="match status" value="2"/>
</dbReference>
<feature type="disulfide bond" evidence="16">
    <location>
        <begin position="280"/>
        <end position="292"/>
    </location>
</feature>
<dbReference type="SUPFAM" id="SSF57196">
    <property type="entry name" value="EGF/Laminin"/>
    <property type="match status" value="3"/>
</dbReference>
<evidence type="ECO:0000256" key="9">
    <source>
        <dbReference type="ARBA" id="ARBA00022737"/>
    </source>
</evidence>
<feature type="repeat" description="LDL-receptor class B" evidence="17">
    <location>
        <begin position="1434"/>
        <end position="1478"/>
    </location>
</feature>
<dbReference type="InterPro" id="IPR002172">
    <property type="entry name" value="LDrepeatLR_classA_rpt"/>
</dbReference>
<feature type="repeat" description="LDL-receptor class B" evidence="17">
    <location>
        <begin position="1522"/>
        <end position="1565"/>
    </location>
</feature>
<feature type="disulfide bond" evidence="16">
    <location>
        <begin position="529"/>
        <end position="541"/>
    </location>
</feature>
<feature type="repeat" description="LDL-receptor class B" evidence="17">
    <location>
        <begin position="650"/>
        <end position="695"/>
    </location>
</feature>
<comment type="caution">
    <text evidence="15">Lacks conserved residue(s) required for the propagation of feature annotation.</text>
</comment>
<dbReference type="SUPFAM" id="SSF63825">
    <property type="entry name" value="YWTD domain"/>
    <property type="match status" value="4"/>
</dbReference>
<dbReference type="PROSITE" id="PS00010">
    <property type="entry name" value="ASX_HYDROXYL"/>
    <property type="match status" value="3"/>
</dbReference>
<dbReference type="InterPro" id="IPR011042">
    <property type="entry name" value="6-blade_b-propeller_TolB-like"/>
</dbReference>
<feature type="disulfide bond" evidence="16">
    <location>
        <begin position="411"/>
        <end position="429"/>
    </location>
</feature>
<feature type="disulfide bond" evidence="16">
    <location>
        <begin position="366"/>
        <end position="384"/>
    </location>
</feature>
<keyword evidence="3" id="KW-1003">Cell membrane</keyword>
<feature type="repeat" description="LDL-receptor class B" evidence="17">
    <location>
        <begin position="1227"/>
        <end position="1270"/>
    </location>
</feature>
<evidence type="ECO:0000256" key="5">
    <source>
        <dbReference type="ARBA" id="ARBA00022536"/>
    </source>
</evidence>
<dbReference type="FunFam" id="2.120.10.30:FF:000241">
    <property type="entry name" value="Low-density lipoprotein receptor-related protein 6"/>
    <property type="match status" value="4"/>
</dbReference>
<dbReference type="EMBL" id="BEZZ01000029">
    <property type="protein sequence ID" value="GCC23412.1"/>
    <property type="molecule type" value="Genomic_DNA"/>
</dbReference>
<feature type="disulfide bond" evidence="16">
    <location>
        <begin position="328"/>
        <end position="346"/>
    </location>
</feature>
<accession>A0A401RZ33</accession>
<dbReference type="SMART" id="SM00181">
    <property type="entry name" value="EGF"/>
    <property type="match status" value="6"/>
</dbReference>
<feature type="disulfide bond" evidence="16">
    <location>
        <begin position="926"/>
        <end position="938"/>
    </location>
</feature>
<keyword evidence="6" id="KW-0254">Endocytosis</keyword>
<keyword evidence="9" id="KW-0677">Repeat</keyword>
<dbReference type="InterPro" id="IPR036055">
    <property type="entry name" value="LDL_receptor-like_sf"/>
</dbReference>
<dbReference type="PANTHER" id="PTHR22722">
    <property type="entry name" value="LOW-DENSITY LIPOPROTEIN RECEPTOR-RELATED PROTEIN 2-RELATED"/>
    <property type="match status" value="1"/>
</dbReference>
<evidence type="ECO:0000259" key="19">
    <source>
        <dbReference type="PROSITE" id="PS50026"/>
    </source>
</evidence>
<keyword evidence="4" id="KW-0964">Secreted</keyword>
<gene>
    <name evidence="20" type="ORF">chiPu_0001807</name>
</gene>
<evidence type="ECO:0000256" key="10">
    <source>
        <dbReference type="ARBA" id="ARBA00022989"/>
    </source>
</evidence>
<dbReference type="SUPFAM" id="SSF57424">
    <property type="entry name" value="LDL receptor-like module"/>
    <property type="match status" value="11"/>
</dbReference>
<dbReference type="PROSITE" id="PS01186">
    <property type="entry name" value="EGF_2"/>
    <property type="match status" value="1"/>
</dbReference>
<feature type="disulfide bond" evidence="16">
    <location>
        <begin position="1271"/>
        <end position="1283"/>
    </location>
</feature>
<evidence type="ECO:0000313" key="21">
    <source>
        <dbReference type="Proteomes" id="UP000287033"/>
    </source>
</evidence>